<keyword evidence="2" id="KW-1185">Reference proteome</keyword>
<organism evidence="1 2">
    <name type="scientific">Thalassobaculum litoreum DSM 18839</name>
    <dbReference type="NCBI Taxonomy" id="1123362"/>
    <lineage>
        <taxon>Bacteria</taxon>
        <taxon>Pseudomonadati</taxon>
        <taxon>Pseudomonadota</taxon>
        <taxon>Alphaproteobacteria</taxon>
        <taxon>Rhodospirillales</taxon>
        <taxon>Thalassobaculaceae</taxon>
        <taxon>Thalassobaculum</taxon>
    </lineage>
</organism>
<dbReference type="EMBL" id="FNBW01000005">
    <property type="protein sequence ID" value="SDF69017.1"/>
    <property type="molecule type" value="Genomic_DNA"/>
</dbReference>
<name>A0A8G2BHB1_9PROT</name>
<reference evidence="1 2" key="1">
    <citation type="submission" date="2016-10" db="EMBL/GenBank/DDBJ databases">
        <authorList>
            <person name="Varghese N."/>
            <person name="Submissions S."/>
        </authorList>
    </citation>
    <scope>NUCLEOTIDE SEQUENCE [LARGE SCALE GENOMIC DNA]</scope>
    <source>
        <strain evidence="1 2">DSM 18839</strain>
    </source>
</reference>
<sequence length="199" mass="22982">MLDYSKLYCSRGRIWKARSDYIVGIDNPFIRLQQLLNEKPSNELVDVDDIRIDRLAISGMLGSAHLVDVSSAEPTGYFFERYNRHCRLEGGKSLARKPVTSIEWSALRLDSLRDYKLAKEERRTSVTQIELEDNVLDLSTVYRRLIIPLSSDHGSEVTHLFVGAVRDLEERLPNSLNKEARFRFDAPEQNVARLMRERA</sequence>
<proteinExistence type="predicted"/>
<accession>A0A8G2BHB1</accession>
<dbReference type="RefSeq" id="WP_139189220.1">
    <property type="nucleotide sequence ID" value="NZ_FNBW01000005.1"/>
</dbReference>
<gene>
    <name evidence="1" type="ORF">SAMN05660686_02079</name>
</gene>
<evidence type="ECO:0000313" key="1">
    <source>
        <dbReference type="EMBL" id="SDF69017.1"/>
    </source>
</evidence>
<protein>
    <submittedName>
        <fullName evidence="1">Uncharacterized protein</fullName>
    </submittedName>
</protein>
<dbReference type="AlphaFoldDB" id="A0A8G2BHB1"/>
<evidence type="ECO:0000313" key="2">
    <source>
        <dbReference type="Proteomes" id="UP000198615"/>
    </source>
</evidence>
<comment type="caution">
    <text evidence="1">The sequence shown here is derived from an EMBL/GenBank/DDBJ whole genome shotgun (WGS) entry which is preliminary data.</text>
</comment>
<dbReference type="Proteomes" id="UP000198615">
    <property type="component" value="Unassembled WGS sequence"/>
</dbReference>